<evidence type="ECO:0000256" key="1">
    <source>
        <dbReference type="ARBA" id="ARBA00023015"/>
    </source>
</evidence>
<keyword evidence="6" id="KW-1185">Reference proteome</keyword>
<dbReference type="SUPFAM" id="SSF46785">
    <property type="entry name" value="Winged helix' DNA-binding domain"/>
    <property type="match status" value="1"/>
</dbReference>
<keyword evidence="2" id="KW-0238">DNA-binding</keyword>
<evidence type="ECO:0000259" key="4">
    <source>
        <dbReference type="PROSITE" id="PS50949"/>
    </source>
</evidence>
<evidence type="ECO:0000313" key="6">
    <source>
        <dbReference type="Proteomes" id="UP001595279"/>
    </source>
</evidence>
<dbReference type="PANTHER" id="PTHR38445:SF7">
    <property type="entry name" value="GNTR-FAMILY TRANSCRIPTIONAL REGULATOR"/>
    <property type="match status" value="1"/>
</dbReference>
<keyword evidence="3" id="KW-0804">Transcription</keyword>
<proteinExistence type="predicted"/>
<dbReference type="SMART" id="SM00345">
    <property type="entry name" value="HTH_GNTR"/>
    <property type="match status" value="1"/>
</dbReference>
<accession>A0ABV7CXU2</accession>
<dbReference type="InterPro" id="IPR000524">
    <property type="entry name" value="Tscrpt_reg_HTH_GntR"/>
</dbReference>
<evidence type="ECO:0000256" key="3">
    <source>
        <dbReference type="ARBA" id="ARBA00023163"/>
    </source>
</evidence>
<dbReference type="PANTHER" id="PTHR38445">
    <property type="entry name" value="HTH-TYPE TRANSCRIPTIONAL REPRESSOR YTRA"/>
    <property type="match status" value="1"/>
</dbReference>
<dbReference type="Gene3D" id="1.10.10.10">
    <property type="entry name" value="Winged helix-like DNA-binding domain superfamily/Winged helix DNA-binding domain"/>
    <property type="match status" value="1"/>
</dbReference>
<feature type="domain" description="HTH gntR-type" evidence="4">
    <location>
        <begin position="15"/>
        <end position="83"/>
    </location>
</feature>
<dbReference type="RefSeq" id="WP_390273405.1">
    <property type="nucleotide sequence ID" value="NZ_JBHRSA010000046.1"/>
</dbReference>
<protein>
    <submittedName>
        <fullName evidence="5">GntR family transcriptional regulator</fullName>
    </submittedName>
</protein>
<reference evidence="6" key="1">
    <citation type="journal article" date="2019" name="Int. J. Syst. Evol. Microbiol.">
        <title>The Global Catalogue of Microorganisms (GCM) 10K type strain sequencing project: providing services to taxonomists for standard genome sequencing and annotation.</title>
        <authorList>
            <consortium name="The Broad Institute Genomics Platform"/>
            <consortium name="The Broad Institute Genome Sequencing Center for Infectious Disease"/>
            <person name="Wu L."/>
            <person name="Ma J."/>
        </authorList>
    </citation>
    <scope>NUCLEOTIDE SEQUENCE [LARGE SCALE GENOMIC DNA]</scope>
    <source>
        <strain evidence="6">KCTC 13128</strain>
    </source>
</reference>
<evidence type="ECO:0000313" key="5">
    <source>
        <dbReference type="EMBL" id="MFC3041199.1"/>
    </source>
</evidence>
<dbReference type="InterPro" id="IPR036390">
    <property type="entry name" value="WH_DNA-bd_sf"/>
</dbReference>
<dbReference type="Pfam" id="PF00392">
    <property type="entry name" value="GntR"/>
    <property type="match status" value="1"/>
</dbReference>
<comment type="caution">
    <text evidence="5">The sequence shown here is derived from an EMBL/GenBank/DDBJ whole genome shotgun (WGS) entry which is preliminary data.</text>
</comment>
<keyword evidence="1" id="KW-0805">Transcription regulation</keyword>
<dbReference type="InterPro" id="IPR036388">
    <property type="entry name" value="WH-like_DNA-bd_sf"/>
</dbReference>
<dbReference type="CDD" id="cd07377">
    <property type="entry name" value="WHTH_GntR"/>
    <property type="match status" value="1"/>
</dbReference>
<gene>
    <name evidence="5" type="ORF">ACFOGI_13200</name>
</gene>
<dbReference type="PROSITE" id="PS50949">
    <property type="entry name" value="HTH_GNTR"/>
    <property type="match status" value="1"/>
</dbReference>
<evidence type="ECO:0000256" key="2">
    <source>
        <dbReference type="ARBA" id="ARBA00023125"/>
    </source>
</evidence>
<sequence length="132" mass="15124">MTVEKWIQLSKESREPIYHQLEKQIQAWIAGGQLPPGTLLPSIRSLSKKLEVSMITTRRAYQNLEHKGFVLTIQGKGTFVQDIDASLKQQVKVSTVYDILEKALVTALNYNYTTEQIEEIFHEILHSHTNSD</sequence>
<dbReference type="EMBL" id="JBHRSA010000046">
    <property type="protein sequence ID" value="MFC3041199.1"/>
    <property type="molecule type" value="Genomic_DNA"/>
</dbReference>
<name>A0ABV7CXU2_9BACI</name>
<organism evidence="5 6">
    <name type="scientific">Virgibacillus xinjiangensis</name>
    <dbReference type="NCBI Taxonomy" id="393090"/>
    <lineage>
        <taxon>Bacteria</taxon>
        <taxon>Bacillati</taxon>
        <taxon>Bacillota</taxon>
        <taxon>Bacilli</taxon>
        <taxon>Bacillales</taxon>
        <taxon>Bacillaceae</taxon>
        <taxon>Virgibacillus</taxon>
    </lineage>
</organism>
<dbReference type="Proteomes" id="UP001595279">
    <property type="component" value="Unassembled WGS sequence"/>
</dbReference>